<dbReference type="Pfam" id="PF02089">
    <property type="entry name" value="Palm_thioest"/>
    <property type="match status" value="1"/>
</dbReference>
<evidence type="ECO:0000256" key="4">
    <source>
        <dbReference type="ARBA" id="ARBA00022729"/>
    </source>
</evidence>
<proteinExistence type="inferred from homology"/>
<dbReference type="EC" id="3.1.2.22" evidence="2"/>
<reference evidence="10 11" key="1">
    <citation type="submission" date="2019-01" db="EMBL/GenBank/DDBJ databases">
        <title>Draft genome sequence of Psathyrella aberdarensis IHI B618.</title>
        <authorList>
            <person name="Buettner E."/>
            <person name="Kellner H."/>
        </authorList>
    </citation>
    <scope>NUCLEOTIDE SEQUENCE [LARGE SCALE GENOMIC DNA]</scope>
    <source>
        <strain evidence="10 11">IHI B618</strain>
    </source>
</reference>
<dbReference type="AlphaFoldDB" id="A0A4Q2DWN9"/>
<dbReference type="Proteomes" id="UP000290288">
    <property type="component" value="Unassembled WGS sequence"/>
</dbReference>
<keyword evidence="5" id="KW-0378">Hydrolase</keyword>
<evidence type="ECO:0000256" key="6">
    <source>
        <dbReference type="ARBA" id="ARBA00023157"/>
    </source>
</evidence>
<organism evidence="10 11">
    <name type="scientific">Candolleomyces aberdarensis</name>
    <dbReference type="NCBI Taxonomy" id="2316362"/>
    <lineage>
        <taxon>Eukaryota</taxon>
        <taxon>Fungi</taxon>
        <taxon>Dikarya</taxon>
        <taxon>Basidiomycota</taxon>
        <taxon>Agaricomycotina</taxon>
        <taxon>Agaricomycetes</taxon>
        <taxon>Agaricomycetidae</taxon>
        <taxon>Agaricales</taxon>
        <taxon>Agaricineae</taxon>
        <taxon>Psathyrellaceae</taxon>
        <taxon>Candolleomyces</taxon>
    </lineage>
</organism>
<evidence type="ECO:0000313" key="10">
    <source>
        <dbReference type="EMBL" id="RXW23375.1"/>
    </source>
</evidence>
<accession>A0A4Q2DWN9</accession>
<evidence type="ECO:0000256" key="1">
    <source>
        <dbReference type="ARBA" id="ARBA00010758"/>
    </source>
</evidence>
<comment type="similarity">
    <text evidence="1">Belongs to the palmitoyl-protein thioesterase family.</text>
</comment>
<sequence length="325" mass="36519">MSAALCRAVLFLALVSSSLAVVIKATKPRPLVVWHGLGDSHSSPGMLEFVSMIKDVHPGIFVHSVYIQPELEDDKKAGFYGNVDEQVAFVSEQLAEIPELEDGFDAIGFSQGGQFLRAYVERYNSPPVNNLITFGSQHMGISDIPVCGRFDILCQIARRAAKGAVYGEWAQTNLVQAQYFRDPRNYERYLEANHFLTSINNERPDSRNGTYIKNFGSLNKLVLVLFSQDKTVVPPESSWFGSEAIPEDDATLKTLYNNEGPQQERLSDEKVIIPMRLQPLYLEDWIGLRQLDQRGDVIFETCEGEHMQIGDCWKPLVEKFAGGHM</sequence>
<evidence type="ECO:0000256" key="8">
    <source>
        <dbReference type="ARBA" id="ARBA00031934"/>
    </source>
</evidence>
<evidence type="ECO:0000256" key="3">
    <source>
        <dbReference type="ARBA" id="ARBA00014212"/>
    </source>
</evidence>
<protein>
    <recommendedName>
        <fullName evidence="3">Palmitoyl-protein thioesterase 1</fullName>
        <ecNumber evidence="2">3.1.2.22</ecNumber>
    </recommendedName>
    <alternativeName>
        <fullName evidence="8">Palmitoyl-protein hydrolase 1</fullName>
    </alternativeName>
</protein>
<feature type="signal peptide" evidence="9">
    <location>
        <begin position="1"/>
        <end position="20"/>
    </location>
</feature>
<dbReference type="FunFam" id="3.40.50.1820:FF:000107">
    <property type="entry name" value="Palmitoyl-protein thioesterase 1"/>
    <property type="match status" value="1"/>
</dbReference>
<keyword evidence="7" id="KW-0325">Glycoprotein</keyword>
<evidence type="ECO:0000313" key="11">
    <source>
        <dbReference type="Proteomes" id="UP000290288"/>
    </source>
</evidence>
<dbReference type="InterPro" id="IPR029058">
    <property type="entry name" value="AB_hydrolase_fold"/>
</dbReference>
<evidence type="ECO:0000256" key="5">
    <source>
        <dbReference type="ARBA" id="ARBA00022801"/>
    </source>
</evidence>
<dbReference type="OrthoDB" id="10263094at2759"/>
<dbReference type="PANTHER" id="PTHR11247">
    <property type="entry name" value="PALMITOYL-PROTEIN THIOESTERASE/DOLICHYLDIPHOSPHATASE 1"/>
    <property type="match status" value="1"/>
</dbReference>
<keyword evidence="4 9" id="KW-0732">Signal</keyword>
<dbReference type="SUPFAM" id="SSF53474">
    <property type="entry name" value="alpha/beta-Hydrolases"/>
    <property type="match status" value="1"/>
</dbReference>
<dbReference type="PANTHER" id="PTHR11247:SF8">
    <property type="entry name" value="PALMITOYL-PROTEIN THIOESTERASE 1"/>
    <property type="match status" value="1"/>
</dbReference>
<evidence type="ECO:0000256" key="2">
    <source>
        <dbReference type="ARBA" id="ARBA00012423"/>
    </source>
</evidence>
<comment type="caution">
    <text evidence="10">The sequence shown here is derived from an EMBL/GenBank/DDBJ whole genome shotgun (WGS) entry which is preliminary data.</text>
</comment>
<evidence type="ECO:0000256" key="7">
    <source>
        <dbReference type="ARBA" id="ARBA00023180"/>
    </source>
</evidence>
<name>A0A4Q2DWN9_9AGAR</name>
<dbReference type="GO" id="GO:0008474">
    <property type="term" value="F:palmitoyl-(protein) hydrolase activity"/>
    <property type="evidence" value="ECO:0007669"/>
    <property type="project" value="UniProtKB-EC"/>
</dbReference>
<keyword evidence="6" id="KW-1015">Disulfide bond</keyword>
<dbReference type="Gene3D" id="3.40.50.1820">
    <property type="entry name" value="alpha/beta hydrolase"/>
    <property type="match status" value="1"/>
</dbReference>
<gene>
    <name evidence="10" type="ORF">EST38_g2506</name>
</gene>
<dbReference type="EMBL" id="SDEE01000044">
    <property type="protein sequence ID" value="RXW23375.1"/>
    <property type="molecule type" value="Genomic_DNA"/>
</dbReference>
<keyword evidence="11" id="KW-1185">Reference proteome</keyword>
<evidence type="ECO:0000256" key="9">
    <source>
        <dbReference type="SAM" id="SignalP"/>
    </source>
</evidence>
<dbReference type="InterPro" id="IPR002472">
    <property type="entry name" value="Palm_thioest"/>
</dbReference>
<feature type="chain" id="PRO_5020299062" description="Palmitoyl-protein thioesterase 1" evidence="9">
    <location>
        <begin position="21"/>
        <end position="325"/>
    </location>
</feature>
<dbReference type="STRING" id="2316362.A0A4Q2DWN9"/>
<dbReference type="PRINTS" id="PR00414">
    <property type="entry name" value="PPTHIESTRASE"/>
</dbReference>